<keyword evidence="3" id="KW-0067">ATP-binding</keyword>
<dbReference type="SMART" id="SM00797">
    <property type="entry name" value="AHS2"/>
    <property type="match status" value="1"/>
</dbReference>
<keyword evidence="1" id="KW-0547">Nucleotide-binding</keyword>
<dbReference type="InterPro" id="IPR003778">
    <property type="entry name" value="CT_A_B"/>
</dbReference>
<dbReference type="RefSeq" id="WP_122193486.1">
    <property type="nucleotide sequence ID" value="NZ_JBHSKC010000005.1"/>
</dbReference>
<comment type="caution">
    <text evidence="5">The sequence shown here is derived from an EMBL/GenBank/DDBJ whole genome shotgun (WGS) entry which is preliminary data.</text>
</comment>
<name>A0A3M2M9S0_9ACTN</name>
<dbReference type="GO" id="GO:0016787">
    <property type="term" value="F:hydrolase activity"/>
    <property type="evidence" value="ECO:0007669"/>
    <property type="project" value="UniProtKB-KW"/>
</dbReference>
<gene>
    <name evidence="5" type="ORF">EBO15_06990</name>
</gene>
<dbReference type="PANTHER" id="PTHR43309">
    <property type="entry name" value="5-OXOPROLINASE SUBUNIT C"/>
    <property type="match status" value="1"/>
</dbReference>
<protein>
    <submittedName>
        <fullName evidence="5">Biotin-dependent carboxyltransferase family protein</fullName>
    </submittedName>
</protein>
<reference evidence="5 6" key="1">
    <citation type="submission" date="2018-10" db="EMBL/GenBank/DDBJ databases">
        <title>Isolation from soil.</title>
        <authorList>
            <person name="Hu J."/>
        </authorList>
    </citation>
    <scope>NUCLEOTIDE SEQUENCE [LARGE SCALE GENOMIC DNA]</scope>
    <source>
        <strain evidence="5 6">NEAU-Ht49</strain>
    </source>
</reference>
<keyword evidence="5" id="KW-0808">Transferase</keyword>
<dbReference type="SUPFAM" id="SSF50891">
    <property type="entry name" value="Cyclophilin-like"/>
    <property type="match status" value="1"/>
</dbReference>
<dbReference type="Gene3D" id="2.40.100.10">
    <property type="entry name" value="Cyclophilin-like"/>
    <property type="match status" value="1"/>
</dbReference>
<evidence type="ECO:0000256" key="1">
    <source>
        <dbReference type="ARBA" id="ARBA00022741"/>
    </source>
</evidence>
<feature type="domain" description="Carboxyltransferase" evidence="4">
    <location>
        <begin position="23"/>
        <end position="281"/>
    </location>
</feature>
<proteinExistence type="predicted"/>
<dbReference type="GO" id="GO:0005524">
    <property type="term" value="F:ATP binding"/>
    <property type="evidence" value="ECO:0007669"/>
    <property type="project" value="UniProtKB-KW"/>
</dbReference>
<sequence>MIEVVRPGPLATVQDLGRPGYAHLGVPRSGAADAPSLRLANRLVGNPEGAAGIEFTLGGAVLRFRSPAWISVTGAPLDVRLDGRPHGMNAPVHVPEGGVLHLGAPTRGLRSYLAVRGGLTCEKTLGSRSTDLLSRLGPPPLAPGTRLTFGGTDAPMAVDHAPVPVLPDAPVLRVVPGPRDDWFAPDALSVLTSAPYTVTPTGNRVGVRLEGPALVRAREGELASEGMVTGALQVPPNGNPILFLTDHPTTGGYPVLAVVRTHDLPLAAQLRPGVTVRFRLS</sequence>
<accession>A0A3M2M9S0</accession>
<evidence type="ECO:0000313" key="6">
    <source>
        <dbReference type="Proteomes" id="UP000282674"/>
    </source>
</evidence>
<dbReference type="InterPro" id="IPR029000">
    <property type="entry name" value="Cyclophilin-like_dom_sf"/>
</dbReference>
<evidence type="ECO:0000313" key="5">
    <source>
        <dbReference type="EMBL" id="RMI46306.1"/>
    </source>
</evidence>
<evidence type="ECO:0000256" key="3">
    <source>
        <dbReference type="ARBA" id="ARBA00022840"/>
    </source>
</evidence>
<keyword evidence="6" id="KW-1185">Reference proteome</keyword>
<dbReference type="EMBL" id="RFFG01000009">
    <property type="protein sequence ID" value="RMI46306.1"/>
    <property type="molecule type" value="Genomic_DNA"/>
</dbReference>
<keyword evidence="2" id="KW-0378">Hydrolase</keyword>
<dbReference type="AlphaFoldDB" id="A0A3M2M9S0"/>
<dbReference type="PANTHER" id="PTHR43309:SF3">
    <property type="entry name" value="5-OXOPROLINASE SUBUNIT C"/>
    <property type="match status" value="1"/>
</dbReference>
<dbReference type="NCBIfam" id="TIGR00724">
    <property type="entry name" value="urea_amlyse_rel"/>
    <property type="match status" value="1"/>
</dbReference>
<dbReference type="Proteomes" id="UP000282674">
    <property type="component" value="Unassembled WGS sequence"/>
</dbReference>
<evidence type="ECO:0000256" key="2">
    <source>
        <dbReference type="ARBA" id="ARBA00022801"/>
    </source>
</evidence>
<dbReference type="Pfam" id="PF02626">
    <property type="entry name" value="CT_A_B"/>
    <property type="match status" value="1"/>
</dbReference>
<dbReference type="OrthoDB" id="9768696at2"/>
<dbReference type="GO" id="GO:0016740">
    <property type="term" value="F:transferase activity"/>
    <property type="evidence" value="ECO:0007669"/>
    <property type="project" value="UniProtKB-KW"/>
</dbReference>
<evidence type="ECO:0000259" key="4">
    <source>
        <dbReference type="SMART" id="SM00797"/>
    </source>
</evidence>
<organism evidence="5 6">
    <name type="scientific">Actinomadura harenae</name>
    <dbReference type="NCBI Taxonomy" id="2483351"/>
    <lineage>
        <taxon>Bacteria</taxon>
        <taxon>Bacillati</taxon>
        <taxon>Actinomycetota</taxon>
        <taxon>Actinomycetes</taxon>
        <taxon>Streptosporangiales</taxon>
        <taxon>Thermomonosporaceae</taxon>
        <taxon>Actinomadura</taxon>
    </lineage>
</organism>
<dbReference type="InterPro" id="IPR052708">
    <property type="entry name" value="PxpC"/>
</dbReference>